<proteinExistence type="predicted"/>
<protein>
    <submittedName>
        <fullName evidence="1">Uncharacterized protein</fullName>
    </submittedName>
</protein>
<accession>X0V1J1</accession>
<dbReference type="EMBL" id="BARS01018439">
    <property type="protein sequence ID" value="GAF94505.1"/>
    <property type="molecule type" value="Genomic_DNA"/>
</dbReference>
<feature type="non-terminal residue" evidence="1">
    <location>
        <position position="1"/>
    </location>
</feature>
<sequence length="111" mass="12178">YRLVGGLWYINLAFMYSGDPTATVNGKKAFPKWNEQLQTQRGLYEVVSVRTRDATGAATSVSNSKIKQWVPKTIGAKGALSEAETDIITFANYPESDFSDLDNNLIITGIA</sequence>
<organism evidence="1">
    <name type="scientific">marine sediment metagenome</name>
    <dbReference type="NCBI Taxonomy" id="412755"/>
    <lineage>
        <taxon>unclassified sequences</taxon>
        <taxon>metagenomes</taxon>
        <taxon>ecological metagenomes</taxon>
    </lineage>
</organism>
<dbReference type="AlphaFoldDB" id="X0V1J1"/>
<gene>
    <name evidence="1" type="ORF">S01H1_30005</name>
</gene>
<name>X0V1J1_9ZZZZ</name>
<evidence type="ECO:0000313" key="1">
    <source>
        <dbReference type="EMBL" id="GAF94505.1"/>
    </source>
</evidence>
<reference evidence="1" key="1">
    <citation type="journal article" date="2014" name="Front. Microbiol.">
        <title>High frequency of phylogenetically diverse reductive dehalogenase-homologous genes in deep subseafloor sedimentary metagenomes.</title>
        <authorList>
            <person name="Kawai M."/>
            <person name="Futagami T."/>
            <person name="Toyoda A."/>
            <person name="Takaki Y."/>
            <person name="Nishi S."/>
            <person name="Hori S."/>
            <person name="Arai W."/>
            <person name="Tsubouchi T."/>
            <person name="Morono Y."/>
            <person name="Uchiyama I."/>
            <person name="Ito T."/>
            <person name="Fujiyama A."/>
            <person name="Inagaki F."/>
            <person name="Takami H."/>
        </authorList>
    </citation>
    <scope>NUCLEOTIDE SEQUENCE</scope>
    <source>
        <strain evidence="1">Expedition CK06-06</strain>
    </source>
</reference>
<comment type="caution">
    <text evidence="1">The sequence shown here is derived from an EMBL/GenBank/DDBJ whole genome shotgun (WGS) entry which is preliminary data.</text>
</comment>